<dbReference type="AlphaFoldDB" id="A0A7W5ZU88"/>
<dbReference type="EMBL" id="JACIBY010000029">
    <property type="protein sequence ID" value="MBB3842186.1"/>
    <property type="molecule type" value="Genomic_DNA"/>
</dbReference>
<reference evidence="1 2" key="1">
    <citation type="submission" date="2020-08" db="EMBL/GenBank/DDBJ databases">
        <title>Genomic Encyclopedia of Type Strains, Phase IV (KMG-IV): sequencing the most valuable type-strain genomes for metagenomic binning, comparative biology and taxonomic classification.</title>
        <authorList>
            <person name="Goeker M."/>
        </authorList>
    </citation>
    <scope>NUCLEOTIDE SEQUENCE [LARGE SCALE GENOMIC DNA]</scope>
    <source>
        <strain evidence="1 2">DSM 17976</strain>
    </source>
</reference>
<evidence type="ECO:0000313" key="2">
    <source>
        <dbReference type="Proteomes" id="UP000541352"/>
    </source>
</evidence>
<dbReference type="GO" id="GO:0016301">
    <property type="term" value="F:kinase activity"/>
    <property type="evidence" value="ECO:0007669"/>
    <property type="project" value="UniProtKB-KW"/>
</dbReference>
<accession>A0A7W5ZU88</accession>
<dbReference type="SUPFAM" id="SSF52540">
    <property type="entry name" value="P-loop containing nucleoside triphosphate hydrolases"/>
    <property type="match status" value="1"/>
</dbReference>
<evidence type="ECO:0000313" key="1">
    <source>
        <dbReference type="EMBL" id="MBB3842186.1"/>
    </source>
</evidence>
<organism evidence="1 2">
    <name type="scientific">Runella defluvii</name>
    <dbReference type="NCBI Taxonomy" id="370973"/>
    <lineage>
        <taxon>Bacteria</taxon>
        <taxon>Pseudomonadati</taxon>
        <taxon>Bacteroidota</taxon>
        <taxon>Cytophagia</taxon>
        <taxon>Cytophagales</taxon>
        <taxon>Spirosomataceae</taxon>
        <taxon>Runella</taxon>
    </lineage>
</organism>
<keyword evidence="1" id="KW-0808">Transferase</keyword>
<gene>
    <name evidence="1" type="ORF">FHS57_006217</name>
</gene>
<dbReference type="InterPro" id="IPR027417">
    <property type="entry name" value="P-loop_NTPase"/>
</dbReference>
<keyword evidence="2" id="KW-1185">Reference proteome</keyword>
<dbReference type="Proteomes" id="UP000541352">
    <property type="component" value="Unassembled WGS sequence"/>
</dbReference>
<dbReference type="Gene3D" id="3.40.50.300">
    <property type="entry name" value="P-loop containing nucleotide triphosphate hydrolases"/>
    <property type="match status" value="1"/>
</dbReference>
<comment type="caution">
    <text evidence="1">The sequence shown here is derived from an EMBL/GenBank/DDBJ whole genome shotgun (WGS) entry which is preliminary data.</text>
</comment>
<protein>
    <submittedName>
        <fullName evidence="1">Adenylate kinase family enzyme</fullName>
    </submittedName>
</protein>
<name>A0A7W5ZU88_9BACT</name>
<proteinExistence type="predicted"/>
<keyword evidence="1" id="KW-0418">Kinase</keyword>
<dbReference type="RefSeq" id="WP_183980382.1">
    <property type="nucleotide sequence ID" value="NZ_JACIBY010000029.1"/>
</dbReference>
<sequence length="160" mass="18444">MKRYIINIMGPQAVGKSTVIEELKDYLPTYSSLSIDWFRHMYSDGTPNGEMKAWYELYVAASCEEYIILESSGTSNNLKILIESLECEVVHVLLDAGMLTVQLRYDEREKMGYKAPPMYFRRNILFDWPLVFPNSIIINTEKPPYQAAAEIVESLPSEFI</sequence>